<dbReference type="KEGG" id="dmp:FAK_12880"/>
<evidence type="ECO:0000256" key="4">
    <source>
        <dbReference type="ARBA" id="ARBA00025483"/>
    </source>
</evidence>
<dbReference type="InterPro" id="IPR036397">
    <property type="entry name" value="RNaseH_sf"/>
</dbReference>
<keyword evidence="1" id="KW-0540">Nuclease</keyword>
<dbReference type="PANTHER" id="PTHR30231:SF4">
    <property type="entry name" value="PROTEIN NEN2"/>
    <property type="match status" value="1"/>
</dbReference>
<dbReference type="EMBL" id="AP028679">
    <property type="protein sequence ID" value="BEQ14222.1"/>
    <property type="molecule type" value="Genomic_DNA"/>
</dbReference>
<dbReference type="GO" id="GO:0008408">
    <property type="term" value="F:3'-5' exonuclease activity"/>
    <property type="evidence" value="ECO:0007669"/>
    <property type="project" value="TreeGrafter"/>
</dbReference>
<comment type="subunit">
    <text evidence="5">DNA polymerase III contains a core (composed of alpha, epsilon and theta chains) that associates with a tau subunit. This core dimerizes to form the POLIII' complex. PolIII' associates with the gamma complex (composed of gamma, delta, delta', psi and chi chains) and with the beta chain to form the complete DNA polymerase III complex.</text>
</comment>
<proteinExistence type="predicted"/>
<dbReference type="InterPro" id="IPR013520">
    <property type="entry name" value="Ribonucl_H"/>
</dbReference>
<keyword evidence="3" id="KW-0269">Exonuclease</keyword>
<gene>
    <name evidence="7" type="ORF">FAK_12880</name>
</gene>
<organism evidence="7 8">
    <name type="scientific">Desulfoferula mesophila</name>
    <dbReference type="NCBI Taxonomy" id="3058419"/>
    <lineage>
        <taxon>Bacteria</taxon>
        <taxon>Pseudomonadati</taxon>
        <taxon>Thermodesulfobacteriota</taxon>
        <taxon>Desulfarculia</taxon>
        <taxon>Desulfarculales</taxon>
        <taxon>Desulfarculaceae</taxon>
        <taxon>Desulfoferula</taxon>
    </lineage>
</organism>
<feature type="domain" description="Exonuclease" evidence="6">
    <location>
        <begin position="46"/>
        <end position="223"/>
    </location>
</feature>
<evidence type="ECO:0000259" key="6">
    <source>
        <dbReference type="SMART" id="SM00479"/>
    </source>
</evidence>
<dbReference type="SMART" id="SM00479">
    <property type="entry name" value="EXOIII"/>
    <property type="match status" value="1"/>
</dbReference>
<dbReference type="Proteomes" id="UP001366166">
    <property type="component" value="Chromosome"/>
</dbReference>
<comment type="function">
    <text evidence="4">DNA polymerase III is a complex, multichain enzyme responsible for most of the replicative synthesis in bacteria. The epsilon subunit contain the editing function and is a proofreading 3'-5' exonuclease.</text>
</comment>
<dbReference type="SUPFAM" id="SSF53098">
    <property type="entry name" value="Ribonuclease H-like"/>
    <property type="match status" value="1"/>
</dbReference>
<sequence length="239" mass="26592">MKLWQAKLLNQATRARMAGRRLPEEARANLAVLDGLNGRASALAQRFVVVDLETTGLDHTKDRVVSVGAFRVVEGRIRLGEVFSELANPGRGIPVESIKVHGITPDNIRDARPAWEVFRNFLNYLGRDIVVAHYARFDMFFLNRVMRAQYGMRLQNLVMDTVLMCRAALIEPDPYGQKKGAKRCSLDALAARYGLEVPERHTALGDAMATALILQRLLPELSEAGWKTLGDLVQVAGVQ</sequence>
<dbReference type="PANTHER" id="PTHR30231">
    <property type="entry name" value="DNA POLYMERASE III SUBUNIT EPSILON"/>
    <property type="match status" value="1"/>
</dbReference>
<dbReference type="GO" id="GO:0003677">
    <property type="term" value="F:DNA binding"/>
    <property type="evidence" value="ECO:0007669"/>
    <property type="project" value="InterPro"/>
</dbReference>
<dbReference type="FunFam" id="3.30.420.10:FF:000045">
    <property type="entry name" value="3'-5' exonuclease DinG"/>
    <property type="match status" value="1"/>
</dbReference>
<name>A0AAU9EZF5_9BACT</name>
<dbReference type="InterPro" id="IPR006054">
    <property type="entry name" value="DnaQ"/>
</dbReference>
<dbReference type="GO" id="GO:0006260">
    <property type="term" value="P:DNA replication"/>
    <property type="evidence" value="ECO:0007669"/>
    <property type="project" value="InterPro"/>
</dbReference>
<dbReference type="Gene3D" id="3.30.420.10">
    <property type="entry name" value="Ribonuclease H-like superfamily/Ribonuclease H"/>
    <property type="match status" value="1"/>
</dbReference>
<keyword evidence="8" id="KW-1185">Reference proteome</keyword>
<evidence type="ECO:0000256" key="2">
    <source>
        <dbReference type="ARBA" id="ARBA00022801"/>
    </source>
</evidence>
<evidence type="ECO:0000313" key="8">
    <source>
        <dbReference type="Proteomes" id="UP001366166"/>
    </source>
</evidence>
<dbReference type="Pfam" id="PF00929">
    <property type="entry name" value="RNase_T"/>
    <property type="match status" value="1"/>
</dbReference>
<evidence type="ECO:0000256" key="3">
    <source>
        <dbReference type="ARBA" id="ARBA00022839"/>
    </source>
</evidence>
<dbReference type="AlphaFoldDB" id="A0AAU9EZF5"/>
<dbReference type="InterPro" id="IPR012337">
    <property type="entry name" value="RNaseH-like_sf"/>
</dbReference>
<accession>A0AAU9EZF5</accession>
<evidence type="ECO:0000256" key="5">
    <source>
        <dbReference type="ARBA" id="ARBA00026073"/>
    </source>
</evidence>
<dbReference type="GO" id="GO:0003887">
    <property type="term" value="F:DNA-directed DNA polymerase activity"/>
    <property type="evidence" value="ECO:0007669"/>
    <property type="project" value="InterPro"/>
</dbReference>
<reference evidence="8" key="1">
    <citation type="journal article" date="2023" name="Arch. Microbiol.">
        <title>Desulfoferula mesophilus gen. nov. sp. nov., a mesophilic sulfate-reducing bacterium isolated from a brackish lake sediment.</title>
        <authorList>
            <person name="Watanabe T."/>
            <person name="Yabe T."/>
            <person name="Tsuji J.M."/>
            <person name="Fukui M."/>
        </authorList>
    </citation>
    <scope>NUCLEOTIDE SEQUENCE [LARGE SCALE GENOMIC DNA]</scope>
    <source>
        <strain evidence="8">12FAK</strain>
    </source>
</reference>
<evidence type="ECO:0000313" key="7">
    <source>
        <dbReference type="EMBL" id="BEQ14222.1"/>
    </source>
</evidence>
<protein>
    <recommendedName>
        <fullName evidence="6">Exonuclease domain-containing protein</fullName>
    </recommendedName>
</protein>
<dbReference type="GO" id="GO:0005829">
    <property type="term" value="C:cytosol"/>
    <property type="evidence" value="ECO:0007669"/>
    <property type="project" value="TreeGrafter"/>
</dbReference>
<dbReference type="CDD" id="cd06127">
    <property type="entry name" value="DEDDh"/>
    <property type="match status" value="1"/>
</dbReference>
<dbReference type="NCBIfam" id="TIGR00573">
    <property type="entry name" value="dnaq"/>
    <property type="match status" value="1"/>
</dbReference>
<keyword evidence="2" id="KW-0378">Hydrolase</keyword>
<evidence type="ECO:0000256" key="1">
    <source>
        <dbReference type="ARBA" id="ARBA00022722"/>
    </source>
</evidence>